<keyword evidence="4" id="KW-0028">Amino-acid biosynthesis</keyword>
<dbReference type="GO" id="GO:0006529">
    <property type="term" value="P:asparagine biosynthetic process"/>
    <property type="evidence" value="ECO:0007669"/>
    <property type="project" value="UniProtKB-KW"/>
</dbReference>
<reference evidence="8" key="1">
    <citation type="submission" date="2021-02" db="EMBL/GenBank/DDBJ databases">
        <title>Natrosporangium hydrolyticum gen. nov., sp. nov, a haloalkaliphilic actinobacterium from a soda solonchak soil.</title>
        <authorList>
            <person name="Sorokin D.Y."/>
            <person name="Khijniak T.V."/>
            <person name="Zakharycheva A.P."/>
            <person name="Boueva O.V."/>
            <person name="Ariskina E.V."/>
            <person name="Hahnke R.L."/>
            <person name="Bunk B."/>
            <person name="Sproer C."/>
            <person name="Schumann P."/>
            <person name="Evtushenko L.I."/>
            <person name="Kublanov I.V."/>
        </authorList>
    </citation>
    <scope>NUCLEOTIDE SEQUENCE</scope>
    <source>
        <strain evidence="8">DSM 106523</strain>
    </source>
</reference>
<dbReference type="CDD" id="cd00712">
    <property type="entry name" value="AsnB"/>
    <property type="match status" value="1"/>
</dbReference>
<organism evidence="8 9">
    <name type="scientific">Natronosporangium hydrolyticum</name>
    <dbReference type="NCBI Taxonomy" id="2811111"/>
    <lineage>
        <taxon>Bacteria</taxon>
        <taxon>Bacillati</taxon>
        <taxon>Actinomycetota</taxon>
        <taxon>Actinomycetes</taxon>
        <taxon>Micromonosporales</taxon>
        <taxon>Micromonosporaceae</taxon>
        <taxon>Natronosporangium</taxon>
    </lineage>
</organism>
<dbReference type="PANTHER" id="PTHR43284:SF1">
    <property type="entry name" value="ASPARAGINE SYNTHETASE"/>
    <property type="match status" value="1"/>
</dbReference>
<dbReference type="Pfam" id="PF13537">
    <property type="entry name" value="GATase_7"/>
    <property type="match status" value="1"/>
</dbReference>
<sequence length="608" mass="66339">MSGIAGYVNMFGDAVDEATLRRMARQLEPRGPAGESIVRQDRVGLVQRRRTTPTSPLRAGGGRYLWVYDGEVYNHTELRAALTELGESVPDEPGEVLFASWRRWGAAGLDRCDGMFAIAVLDTETGELVLARDPSGARPLYLAADDSGRVAFGSSLRAVLAAGVVPRRPDNITVYRYIRYGALDDTERTFFDRISRLLPGELATISPAGQVRRETYSRCYAELELLAAARRPYDAEAEQQLAAELAAARQRRGGDAAANLPELATEPPPADAAPPTLAELVEFIRTQHEPVGSPAAYGQFRHLAAAPARAAVLLAGDATAYHPGPGVRRWAALAGRWPDRFGRWLHWHPTTPATRLLGAEFAAAHAEDPPPYAVGAPLDGSAMAASARRPAPPLGWPATWLRQLLPPGGLAHEHPPAVVFQRRLAASLRYADRNAARFATTVRAPLLDPALLRLLWSLGPIAGPVRGAAERRAVAGWLSRLAPVIEQVFTSGSFVGRRYFDQPAVLEDYRGFLAGRRRVDPLLFWRLVNLELWLAEWIDRDPTWPPANTQVEYYRCAEPAPGEPVALDAAAQLDAAESTQERLGSNLRRTSPTTSVTSEIRSSNANPR</sequence>
<comment type="catalytic activity">
    <reaction evidence="5">
        <text>L-aspartate + L-glutamine + ATP + H2O = L-asparagine + L-glutamate + AMP + diphosphate + H(+)</text>
        <dbReference type="Rhea" id="RHEA:12228"/>
        <dbReference type="ChEBI" id="CHEBI:15377"/>
        <dbReference type="ChEBI" id="CHEBI:15378"/>
        <dbReference type="ChEBI" id="CHEBI:29985"/>
        <dbReference type="ChEBI" id="CHEBI:29991"/>
        <dbReference type="ChEBI" id="CHEBI:30616"/>
        <dbReference type="ChEBI" id="CHEBI:33019"/>
        <dbReference type="ChEBI" id="CHEBI:58048"/>
        <dbReference type="ChEBI" id="CHEBI:58359"/>
        <dbReference type="ChEBI" id="CHEBI:456215"/>
        <dbReference type="EC" id="6.3.5.4"/>
    </reaction>
</comment>
<feature type="compositionally biased region" description="Polar residues" evidence="6">
    <location>
        <begin position="577"/>
        <end position="608"/>
    </location>
</feature>
<dbReference type="InterPro" id="IPR033738">
    <property type="entry name" value="AsnB_N"/>
</dbReference>
<keyword evidence="4" id="KW-0061">Asparagine biosynthesis</keyword>
<dbReference type="EMBL" id="CP070499">
    <property type="protein sequence ID" value="QSB14810.1"/>
    <property type="molecule type" value="Genomic_DNA"/>
</dbReference>
<comment type="similarity">
    <text evidence="2">Belongs to the asparagine synthetase family.</text>
</comment>
<dbReference type="RefSeq" id="WP_239676968.1">
    <property type="nucleotide sequence ID" value="NZ_CP070499.1"/>
</dbReference>
<dbReference type="PROSITE" id="PS51278">
    <property type="entry name" value="GATASE_TYPE_2"/>
    <property type="match status" value="1"/>
</dbReference>
<feature type="region of interest" description="Disordered" evidence="6">
    <location>
        <begin position="573"/>
        <end position="608"/>
    </location>
</feature>
<dbReference type="Proteomes" id="UP000662857">
    <property type="component" value="Chromosome"/>
</dbReference>
<dbReference type="SUPFAM" id="SSF56235">
    <property type="entry name" value="N-terminal nucleophile aminohydrolases (Ntn hydrolases)"/>
    <property type="match status" value="1"/>
</dbReference>
<evidence type="ECO:0000256" key="2">
    <source>
        <dbReference type="ARBA" id="ARBA00005752"/>
    </source>
</evidence>
<dbReference type="InterPro" id="IPR006426">
    <property type="entry name" value="Asn_synth_AEB"/>
</dbReference>
<dbReference type="InterPro" id="IPR029055">
    <property type="entry name" value="Ntn_hydrolases_N"/>
</dbReference>
<proteinExistence type="inferred from homology"/>
<dbReference type="GO" id="GO:0004066">
    <property type="term" value="F:asparagine synthase (glutamine-hydrolyzing) activity"/>
    <property type="evidence" value="ECO:0007669"/>
    <property type="project" value="UniProtKB-EC"/>
</dbReference>
<dbReference type="KEGG" id="nhy:JQS43_25785"/>
<dbReference type="PIRSF" id="PIRSF001589">
    <property type="entry name" value="Asn_synthetase_glu-h"/>
    <property type="match status" value="1"/>
</dbReference>
<accession>A0A895YL33</accession>
<evidence type="ECO:0000256" key="1">
    <source>
        <dbReference type="ARBA" id="ARBA00005187"/>
    </source>
</evidence>
<evidence type="ECO:0000313" key="9">
    <source>
        <dbReference type="Proteomes" id="UP000662857"/>
    </source>
</evidence>
<dbReference type="EC" id="6.3.5.4" evidence="3"/>
<evidence type="ECO:0000256" key="5">
    <source>
        <dbReference type="ARBA" id="ARBA00048741"/>
    </source>
</evidence>
<keyword evidence="9" id="KW-1185">Reference proteome</keyword>
<feature type="domain" description="Glutamine amidotransferase type-2" evidence="7">
    <location>
        <begin position="2"/>
        <end position="208"/>
    </location>
</feature>
<evidence type="ECO:0000256" key="4">
    <source>
        <dbReference type="ARBA" id="ARBA00022888"/>
    </source>
</evidence>
<dbReference type="GO" id="GO:0005829">
    <property type="term" value="C:cytosol"/>
    <property type="evidence" value="ECO:0007669"/>
    <property type="project" value="TreeGrafter"/>
</dbReference>
<protein>
    <recommendedName>
        <fullName evidence="3">asparagine synthase (glutamine-hydrolyzing)</fullName>
        <ecNumber evidence="3">6.3.5.4</ecNumber>
    </recommendedName>
</protein>
<evidence type="ECO:0000256" key="6">
    <source>
        <dbReference type="SAM" id="MobiDB-lite"/>
    </source>
</evidence>
<dbReference type="Gene3D" id="3.60.20.10">
    <property type="entry name" value="Glutamine Phosphoribosylpyrophosphate, subunit 1, domain 1"/>
    <property type="match status" value="1"/>
</dbReference>
<dbReference type="PANTHER" id="PTHR43284">
    <property type="entry name" value="ASPARAGINE SYNTHETASE (GLUTAMINE-HYDROLYZING)"/>
    <property type="match status" value="1"/>
</dbReference>
<comment type="pathway">
    <text evidence="1">Amino-acid biosynthesis; L-asparagine biosynthesis; L-asparagine from L-aspartate (L-Gln route): step 1/1.</text>
</comment>
<evidence type="ECO:0000256" key="3">
    <source>
        <dbReference type="ARBA" id="ARBA00012737"/>
    </source>
</evidence>
<gene>
    <name evidence="8" type="ORF">JQS43_25785</name>
</gene>
<evidence type="ECO:0000259" key="7">
    <source>
        <dbReference type="PROSITE" id="PS51278"/>
    </source>
</evidence>
<dbReference type="AlphaFoldDB" id="A0A895YL33"/>
<evidence type="ECO:0000313" key="8">
    <source>
        <dbReference type="EMBL" id="QSB14810.1"/>
    </source>
</evidence>
<name>A0A895YL33_9ACTN</name>
<dbReference type="InterPro" id="IPR017932">
    <property type="entry name" value="GATase_2_dom"/>
</dbReference>
<dbReference type="InterPro" id="IPR051786">
    <property type="entry name" value="ASN_synthetase/amidase"/>
</dbReference>